<dbReference type="PANTHER" id="PTHR32060">
    <property type="entry name" value="TAIL-SPECIFIC PROTEASE"/>
    <property type="match status" value="1"/>
</dbReference>
<dbReference type="GO" id="GO:0008236">
    <property type="term" value="F:serine-type peptidase activity"/>
    <property type="evidence" value="ECO:0007669"/>
    <property type="project" value="InterPro"/>
</dbReference>
<dbReference type="GO" id="GO:0004175">
    <property type="term" value="F:endopeptidase activity"/>
    <property type="evidence" value="ECO:0007669"/>
    <property type="project" value="TreeGrafter"/>
</dbReference>
<evidence type="ECO:0000313" key="4">
    <source>
        <dbReference type="Proteomes" id="UP000199182"/>
    </source>
</evidence>
<dbReference type="EMBL" id="FNID01000067">
    <property type="protein sequence ID" value="SDO15946.1"/>
    <property type="molecule type" value="Genomic_DNA"/>
</dbReference>
<evidence type="ECO:0000313" key="3">
    <source>
        <dbReference type="EMBL" id="SDO15946.1"/>
    </source>
</evidence>
<dbReference type="STRING" id="258515.SAMN05192585_1671"/>
<sequence length="478" mass="52508">MSTKKKAVYLISVVILITAAALVTLYVINSRTISASDYSKLSWTQSYQKLNEKMSREYAFTQWKSIDWKRIYDKYLPAVRAAQSKNSFEDYYIALRSYLNEIPDGHVRMNNIADIDNKYIGCGFGLTVGKLDDGKIIVTWVDESGPAYAAGIRAGDELTEWNGQVATKAVEDVSTVFTGNSATNENLQQKKLAYLVRAIDGTKVSLVVITPSGAQLSATLTAYDDNGLSLQKGYPNSVLSDKIRNMYLGNEDSNPVPESIVEEKILDGNIMYIKLWAELDADLRQTGKTESTFGLMQKAIADANQRKCTSMILDIRNNLGGLDSMTADILGLFYPQKTLYEYQKTYGTSHLESLYIRPAEQQFTGKIIALINLKCVSCGEGLAMGIKNLPNGKTMGYYGTSGSFGLAGDEVKMPGGITVEFPYGQSLDENRVVQLDSRNGIGGVSPSIRVPMTKQNALRAANGEDVELCEAVSLLTVK</sequence>
<dbReference type="SUPFAM" id="SSF50156">
    <property type="entry name" value="PDZ domain-like"/>
    <property type="match status" value="1"/>
</dbReference>
<dbReference type="PANTHER" id="PTHR32060:SF22">
    <property type="entry name" value="CARBOXYL-TERMINAL-PROCESSING PEPTIDASE 3, CHLOROPLASTIC"/>
    <property type="match status" value="1"/>
</dbReference>
<dbReference type="Pfam" id="PF14684">
    <property type="entry name" value="Tricorn_C1"/>
    <property type="match status" value="1"/>
</dbReference>
<dbReference type="GO" id="GO:0006508">
    <property type="term" value="P:proteolysis"/>
    <property type="evidence" value="ECO:0007669"/>
    <property type="project" value="UniProtKB-KW"/>
</dbReference>
<feature type="transmembrane region" description="Helical" evidence="1">
    <location>
        <begin position="7"/>
        <end position="28"/>
    </location>
</feature>
<keyword evidence="3" id="KW-0378">Hydrolase</keyword>
<dbReference type="InterPro" id="IPR028204">
    <property type="entry name" value="Tricorn_C1"/>
</dbReference>
<evidence type="ECO:0000259" key="2">
    <source>
        <dbReference type="PROSITE" id="PS50106"/>
    </source>
</evidence>
<organism evidence="3 4">
    <name type="scientific">Acetanaerobacterium elongatum</name>
    <dbReference type="NCBI Taxonomy" id="258515"/>
    <lineage>
        <taxon>Bacteria</taxon>
        <taxon>Bacillati</taxon>
        <taxon>Bacillota</taxon>
        <taxon>Clostridia</taxon>
        <taxon>Eubacteriales</taxon>
        <taxon>Oscillospiraceae</taxon>
        <taxon>Acetanaerobacterium</taxon>
    </lineage>
</organism>
<dbReference type="Gene3D" id="3.30.750.44">
    <property type="match status" value="1"/>
</dbReference>
<dbReference type="OrthoDB" id="9812068at2"/>
<gene>
    <name evidence="3" type="ORF">SAMN05192585_1671</name>
</gene>
<keyword evidence="4" id="KW-1185">Reference proteome</keyword>
<dbReference type="Pfam" id="PF03572">
    <property type="entry name" value="Peptidase_S41"/>
    <property type="match status" value="1"/>
</dbReference>
<dbReference type="AlphaFoldDB" id="A0A1H0H9R1"/>
<keyword evidence="1" id="KW-0812">Transmembrane</keyword>
<dbReference type="SUPFAM" id="SSF52096">
    <property type="entry name" value="ClpP/crotonase"/>
    <property type="match status" value="1"/>
</dbReference>
<dbReference type="PROSITE" id="PS50106">
    <property type="entry name" value="PDZ"/>
    <property type="match status" value="1"/>
</dbReference>
<dbReference type="InterPro" id="IPR029045">
    <property type="entry name" value="ClpP/crotonase-like_dom_sf"/>
</dbReference>
<proteinExistence type="predicted"/>
<keyword evidence="3" id="KW-0645">Protease</keyword>
<dbReference type="RefSeq" id="WP_092643803.1">
    <property type="nucleotide sequence ID" value="NZ_FNID01000067.1"/>
</dbReference>
<feature type="domain" description="PDZ" evidence="2">
    <location>
        <begin position="112"/>
        <end position="174"/>
    </location>
</feature>
<dbReference type="InterPro" id="IPR036034">
    <property type="entry name" value="PDZ_sf"/>
</dbReference>
<evidence type="ECO:0000256" key="1">
    <source>
        <dbReference type="SAM" id="Phobius"/>
    </source>
</evidence>
<dbReference type="SMART" id="SM00228">
    <property type="entry name" value="PDZ"/>
    <property type="match status" value="1"/>
</dbReference>
<protein>
    <submittedName>
        <fullName evidence="3">Carboxyl-terminal processing protease</fullName>
    </submittedName>
</protein>
<dbReference type="Gene3D" id="3.90.226.10">
    <property type="entry name" value="2-enoyl-CoA Hydratase, Chain A, domain 1"/>
    <property type="match status" value="1"/>
</dbReference>
<dbReference type="Proteomes" id="UP000199182">
    <property type="component" value="Unassembled WGS sequence"/>
</dbReference>
<keyword evidence="1" id="KW-1133">Transmembrane helix</keyword>
<dbReference type="Pfam" id="PF00595">
    <property type="entry name" value="PDZ"/>
    <property type="match status" value="1"/>
</dbReference>
<keyword evidence="1" id="KW-0472">Membrane</keyword>
<dbReference type="SMART" id="SM00245">
    <property type="entry name" value="TSPc"/>
    <property type="match status" value="1"/>
</dbReference>
<dbReference type="InterPro" id="IPR001478">
    <property type="entry name" value="PDZ"/>
</dbReference>
<accession>A0A1H0H9R1</accession>
<dbReference type="InterPro" id="IPR005151">
    <property type="entry name" value="Tail-specific_protease"/>
</dbReference>
<reference evidence="3 4" key="1">
    <citation type="submission" date="2016-10" db="EMBL/GenBank/DDBJ databases">
        <authorList>
            <person name="de Groot N.N."/>
        </authorList>
    </citation>
    <scope>NUCLEOTIDE SEQUENCE [LARGE SCALE GENOMIC DNA]</scope>
    <source>
        <strain evidence="3 4">CGMCC 1.5012</strain>
    </source>
</reference>
<name>A0A1H0H9R1_9FIRM</name>
<dbReference type="Gene3D" id="2.30.42.10">
    <property type="match status" value="1"/>
</dbReference>